<dbReference type="STRING" id="225164.V4BGL8"/>
<dbReference type="Pfam" id="PF00595">
    <property type="entry name" value="PDZ"/>
    <property type="match status" value="1"/>
</dbReference>
<reference evidence="2 3" key="1">
    <citation type="journal article" date="2013" name="Nature">
        <title>Insights into bilaterian evolution from three spiralian genomes.</title>
        <authorList>
            <person name="Simakov O."/>
            <person name="Marletaz F."/>
            <person name="Cho S.J."/>
            <person name="Edsinger-Gonzales E."/>
            <person name="Havlak P."/>
            <person name="Hellsten U."/>
            <person name="Kuo D.H."/>
            <person name="Larsson T."/>
            <person name="Lv J."/>
            <person name="Arendt D."/>
            <person name="Savage R."/>
            <person name="Osoegawa K."/>
            <person name="de Jong P."/>
            <person name="Grimwood J."/>
            <person name="Chapman J.A."/>
            <person name="Shapiro H."/>
            <person name="Aerts A."/>
            <person name="Otillar R.P."/>
            <person name="Terry A.Y."/>
            <person name="Boore J.L."/>
            <person name="Grigoriev I.V."/>
            <person name="Lindberg D.R."/>
            <person name="Seaver E.C."/>
            <person name="Weisblat D.A."/>
            <person name="Putnam N.H."/>
            <person name="Rokhsar D.S."/>
        </authorList>
    </citation>
    <scope>NUCLEOTIDE SEQUENCE [LARGE SCALE GENOMIC DNA]</scope>
</reference>
<dbReference type="InterPro" id="IPR051741">
    <property type="entry name" value="PAR6_homolog"/>
</dbReference>
<evidence type="ECO:0000313" key="2">
    <source>
        <dbReference type="EMBL" id="ESP05002.1"/>
    </source>
</evidence>
<dbReference type="PROSITE" id="PS50106">
    <property type="entry name" value="PDZ"/>
    <property type="match status" value="1"/>
</dbReference>
<dbReference type="KEGG" id="lgi:LOTGIDRAFT_109768"/>
<dbReference type="PANTHER" id="PTHR14102:SF12">
    <property type="entry name" value="CDNA SEQUENCE BC034090"/>
    <property type="match status" value="1"/>
</dbReference>
<dbReference type="Proteomes" id="UP000030746">
    <property type="component" value="Unassembled WGS sequence"/>
</dbReference>
<dbReference type="HOGENOM" id="CLU_2298630_0_0_1"/>
<feature type="non-terminal residue" evidence="2">
    <location>
        <position position="1"/>
    </location>
</feature>
<keyword evidence="3" id="KW-1185">Reference proteome</keyword>
<dbReference type="InterPro" id="IPR001478">
    <property type="entry name" value="PDZ"/>
</dbReference>
<protein>
    <recommendedName>
        <fullName evidence="1">PDZ domain-containing protein</fullName>
    </recommendedName>
</protein>
<dbReference type="OMA" id="KYNHGVF"/>
<dbReference type="SUPFAM" id="SSF50156">
    <property type="entry name" value="PDZ domain-like"/>
    <property type="match status" value="1"/>
</dbReference>
<dbReference type="PANTHER" id="PTHR14102">
    <property type="entry name" value="PAR-6-RELATED"/>
    <property type="match status" value="1"/>
</dbReference>
<dbReference type="Gene3D" id="2.30.42.10">
    <property type="match status" value="1"/>
</dbReference>
<gene>
    <name evidence="2" type="ORF">LOTGIDRAFT_109768</name>
</gene>
<evidence type="ECO:0000313" key="3">
    <source>
        <dbReference type="Proteomes" id="UP000030746"/>
    </source>
</evidence>
<name>V4BGL8_LOTGI</name>
<organism evidence="2 3">
    <name type="scientific">Lottia gigantea</name>
    <name type="common">Giant owl limpet</name>
    <dbReference type="NCBI Taxonomy" id="225164"/>
    <lineage>
        <taxon>Eukaryota</taxon>
        <taxon>Metazoa</taxon>
        <taxon>Spiralia</taxon>
        <taxon>Lophotrochozoa</taxon>
        <taxon>Mollusca</taxon>
        <taxon>Gastropoda</taxon>
        <taxon>Patellogastropoda</taxon>
        <taxon>Lottioidea</taxon>
        <taxon>Lottiidae</taxon>
        <taxon>Lottia</taxon>
    </lineage>
</organism>
<dbReference type="GO" id="GO:0005938">
    <property type="term" value="C:cell cortex"/>
    <property type="evidence" value="ECO:0007669"/>
    <property type="project" value="TreeGrafter"/>
</dbReference>
<dbReference type="InterPro" id="IPR036034">
    <property type="entry name" value="PDZ_sf"/>
</dbReference>
<dbReference type="EMBL" id="KB199651">
    <property type="protein sequence ID" value="ESP05002.1"/>
    <property type="molecule type" value="Genomic_DNA"/>
</dbReference>
<proteinExistence type="predicted"/>
<dbReference type="GO" id="GO:0007098">
    <property type="term" value="P:centrosome cycle"/>
    <property type="evidence" value="ECO:0007669"/>
    <property type="project" value="TreeGrafter"/>
</dbReference>
<dbReference type="GeneID" id="20230506"/>
<dbReference type="OrthoDB" id="10058001at2759"/>
<dbReference type="GO" id="GO:0005634">
    <property type="term" value="C:nucleus"/>
    <property type="evidence" value="ECO:0007669"/>
    <property type="project" value="TreeGrafter"/>
</dbReference>
<sequence length="117" mass="13106">LEINSVEPPKMLRSIGKLLEICSDGSKVVELRKPPDGPIGFYIGRGTANYDYGIFISRFSDESLEKLFSGLMSVGDEVIEINQRPIRDLSLDDVYGLMADKSKLVLRIFPIASRRDL</sequence>
<accession>V4BGL8</accession>
<dbReference type="GO" id="GO:0007163">
    <property type="term" value="P:establishment or maintenance of cell polarity"/>
    <property type="evidence" value="ECO:0007669"/>
    <property type="project" value="TreeGrafter"/>
</dbReference>
<dbReference type="RefSeq" id="XP_009044511.1">
    <property type="nucleotide sequence ID" value="XM_009046263.1"/>
</dbReference>
<dbReference type="GO" id="GO:0060341">
    <property type="term" value="P:regulation of cellular localization"/>
    <property type="evidence" value="ECO:0007669"/>
    <property type="project" value="TreeGrafter"/>
</dbReference>
<evidence type="ECO:0000259" key="1">
    <source>
        <dbReference type="PROSITE" id="PS50106"/>
    </source>
</evidence>
<feature type="domain" description="PDZ" evidence="1">
    <location>
        <begin position="28"/>
        <end position="98"/>
    </location>
</feature>
<dbReference type="AlphaFoldDB" id="V4BGL8"/>
<dbReference type="CTD" id="20230506"/>
<dbReference type="GO" id="GO:0016324">
    <property type="term" value="C:apical plasma membrane"/>
    <property type="evidence" value="ECO:0007669"/>
    <property type="project" value="TreeGrafter"/>
</dbReference>